<sequence>MLRSFTALAVIAVLSGCDGKNPFMPDVVVNPNTGATETLEPGNPNTEVSNKFLFDRSRGLTMNSVNYDAVNDELVINNLPFDGTDGRYDSVAGSETTDANGVRREFYESRQTTTTGLIKHYAVFIDSAFLEATAAAGRDWGNFGNAGANINRSSFNLPLTAETEYRYVGVYAGTRTYDRRSGIELVTGDVTLLLDTADFDPNGNLQGDIAGWVDNRVRVAPGLTGGGPLPRVSLFEVSFDPATGVWDEGVARTFDSDGQTRDNGTYSGLIAGNNGEEMGGYLVMEGVADIQTVSVQTVTYQVGTDAPITVDGLQTTSIEALQALVNSGATLPATLNASVPGGVTIISNEFNNREFRTEYNAREVGVYVGTQVVP</sequence>
<reference evidence="2" key="1">
    <citation type="submission" date="2017-05" db="EMBL/GenBank/DDBJ databases">
        <authorList>
            <person name="Rodrigo-Torres L."/>
            <person name="Arahal R. D."/>
            <person name="Lucena T."/>
        </authorList>
    </citation>
    <scope>NUCLEOTIDE SEQUENCE [LARGE SCALE GENOMIC DNA]</scope>
    <source>
        <strain evidence="2">CECT 8868</strain>
    </source>
</reference>
<evidence type="ECO:0000313" key="1">
    <source>
        <dbReference type="EMBL" id="SMX37588.1"/>
    </source>
</evidence>
<evidence type="ECO:0000313" key="2">
    <source>
        <dbReference type="Proteomes" id="UP000203464"/>
    </source>
</evidence>
<keyword evidence="2" id="KW-1185">Reference proteome</keyword>
<accession>A0A238K3U2</accession>
<dbReference type="Proteomes" id="UP000203464">
    <property type="component" value="Unassembled WGS sequence"/>
</dbReference>
<dbReference type="EMBL" id="FXYD01000002">
    <property type="protein sequence ID" value="SMX37588.1"/>
    <property type="molecule type" value="Genomic_DNA"/>
</dbReference>
<organism evidence="1 2">
    <name type="scientific">Octadecabacter ascidiaceicola</name>
    <dbReference type="NCBI Taxonomy" id="1655543"/>
    <lineage>
        <taxon>Bacteria</taxon>
        <taxon>Pseudomonadati</taxon>
        <taxon>Pseudomonadota</taxon>
        <taxon>Alphaproteobacteria</taxon>
        <taxon>Rhodobacterales</taxon>
        <taxon>Roseobacteraceae</taxon>
        <taxon>Octadecabacter</taxon>
    </lineage>
</organism>
<dbReference type="PROSITE" id="PS51257">
    <property type="entry name" value="PROKAR_LIPOPROTEIN"/>
    <property type="match status" value="1"/>
</dbReference>
<dbReference type="AlphaFoldDB" id="A0A238K3U2"/>
<name>A0A238K3U2_9RHOB</name>
<proteinExistence type="predicted"/>
<protein>
    <submittedName>
        <fullName evidence="1">Uncharacterized protein</fullName>
    </submittedName>
</protein>
<gene>
    <name evidence="1" type="ORF">OCA8868_01498</name>
</gene>